<evidence type="ECO:0000313" key="2">
    <source>
        <dbReference type="EMBL" id="KAK6735873.1"/>
    </source>
</evidence>
<evidence type="ECO:0008006" key="4">
    <source>
        <dbReference type="Google" id="ProtNLM"/>
    </source>
</evidence>
<accession>A0ABR1CEB3</accession>
<name>A0ABR1CEB3_NECAM</name>
<protein>
    <recommendedName>
        <fullName evidence="4">CUB domain-containing protein</fullName>
    </recommendedName>
</protein>
<sequence length="127" mass="14053">MHSDHPQSSSFQQFYGGLQNFFLFKFVVRSRLVGFEAEFSTGEDGLFSRSSSEVSEEDEIAGNERPSDQESDGRRISTGSDYDSTAFSPCSVNSEVTNESERSSLSDIELIEGLDVDSNNLPDVDMT</sequence>
<proteinExistence type="predicted"/>
<comment type="caution">
    <text evidence="2">The sequence shown here is derived from an EMBL/GenBank/DDBJ whole genome shotgun (WGS) entry which is preliminary data.</text>
</comment>
<evidence type="ECO:0000313" key="3">
    <source>
        <dbReference type="Proteomes" id="UP001303046"/>
    </source>
</evidence>
<gene>
    <name evidence="2" type="primary">Necator_chrII.g6663</name>
    <name evidence="2" type="ORF">RB195_018870</name>
</gene>
<feature type="region of interest" description="Disordered" evidence="1">
    <location>
        <begin position="42"/>
        <end position="104"/>
    </location>
</feature>
<dbReference type="Proteomes" id="UP001303046">
    <property type="component" value="Unassembled WGS sequence"/>
</dbReference>
<feature type="compositionally biased region" description="Basic and acidic residues" evidence="1">
    <location>
        <begin position="65"/>
        <end position="75"/>
    </location>
</feature>
<organism evidence="2 3">
    <name type="scientific">Necator americanus</name>
    <name type="common">Human hookworm</name>
    <dbReference type="NCBI Taxonomy" id="51031"/>
    <lineage>
        <taxon>Eukaryota</taxon>
        <taxon>Metazoa</taxon>
        <taxon>Ecdysozoa</taxon>
        <taxon>Nematoda</taxon>
        <taxon>Chromadorea</taxon>
        <taxon>Rhabditida</taxon>
        <taxon>Rhabditina</taxon>
        <taxon>Rhabditomorpha</taxon>
        <taxon>Strongyloidea</taxon>
        <taxon>Ancylostomatidae</taxon>
        <taxon>Bunostominae</taxon>
        <taxon>Necator</taxon>
    </lineage>
</organism>
<dbReference type="EMBL" id="JAVFWL010000002">
    <property type="protein sequence ID" value="KAK6735873.1"/>
    <property type="molecule type" value="Genomic_DNA"/>
</dbReference>
<evidence type="ECO:0000256" key="1">
    <source>
        <dbReference type="SAM" id="MobiDB-lite"/>
    </source>
</evidence>
<reference evidence="2 3" key="1">
    <citation type="submission" date="2023-08" db="EMBL/GenBank/DDBJ databases">
        <title>A Necator americanus chromosomal reference genome.</title>
        <authorList>
            <person name="Ilik V."/>
            <person name="Petrzelkova K.J."/>
            <person name="Pardy F."/>
            <person name="Fuh T."/>
            <person name="Niatou-Singa F.S."/>
            <person name="Gouil Q."/>
            <person name="Baker L."/>
            <person name="Ritchie M.E."/>
            <person name="Jex A.R."/>
            <person name="Gazzola D."/>
            <person name="Li H."/>
            <person name="Toshio Fujiwara R."/>
            <person name="Zhan B."/>
            <person name="Aroian R.V."/>
            <person name="Pafco B."/>
            <person name="Schwarz E.M."/>
        </authorList>
    </citation>
    <scope>NUCLEOTIDE SEQUENCE [LARGE SCALE GENOMIC DNA]</scope>
    <source>
        <strain evidence="2 3">Aroian</strain>
        <tissue evidence="2">Whole animal</tissue>
    </source>
</reference>
<keyword evidence="3" id="KW-1185">Reference proteome</keyword>
<feature type="compositionally biased region" description="Polar residues" evidence="1">
    <location>
        <begin position="77"/>
        <end position="97"/>
    </location>
</feature>